<organism evidence="1 2">
    <name type="scientific">Bifidobacterium panos</name>
    <dbReference type="NCBI Taxonomy" id="2675321"/>
    <lineage>
        <taxon>Bacteria</taxon>
        <taxon>Bacillati</taxon>
        <taxon>Actinomycetota</taxon>
        <taxon>Actinomycetes</taxon>
        <taxon>Bifidobacteriales</taxon>
        <taxon>Bifidobacteriaceae</taxon>
        <taxon>Bifidobacterium</taxon>
    </lineage>
</organism>
<gene>
    <name evidence="1" type="ORF">G1C94_1371</name>
</gene>
<dbReference type="EMBL" id="JAAIIJ010000028">
    <property type="protein sequence ID" value="NMN02749.1"/>
    <property type="molecule type" value="Genomic_DNA"/>
</dbReference>
<sequence>MSIATDEAERYAGPLERAGVKPNAMAIREAYCAGRTAKPTSMEVRTLAIMLAGGELWWMESEDGRRAWDRKARCMLETVRKAVER</sequence>
<dbReference type="RefSeq" id="WP_172146924.1">
    <property type="nucleotide sequence ID" value="NZ_JAAIIJ010000028.1"/>
</dbReference>
<reference evidence="1 2" key="1">
    <citation type="submission" date="2020-02" db="EMBL/GenBank/DDBJ databases">
        <title>Characterization of phylogenetic diversity of novel bifidobacterial species isolated in Czech ZOOs.</title>
        <authorList>
            <person name="Lugli G.A."/>
            <person name="Vera N.B."/>
            <person name="Ventura M."/>
        </authorList>
    </citation>
    <scope>NUCLEOTIDE SEQUENCE [LARGE SCALE GENOMIC DNA]</scope>
    <source>
        <strain evidence="1 2">DSM 109963</strain>
    </source>
</reference>
<proteinExistence type="predicted"/>
<evidence type="ECO:0000313" key="2">
    <source>
        <dbReference type="Proteomes" id="UP000553756"/>
    </source>
</evidence>
<evidence type="ECO:0008006" key="3">
    <source>
        <dbReference type="Google" id="ProtNLM"/>
    </source>
</evidence>
<evidence type="ECO:0000313" key="1">
    <source>
        <dbReference type="EMBL" id="NMN02749.1"/>
    </source>
</evidence>
<comment type="caution">
    <text evidence="1">The sequence shown here is derived from an EMBL/GenBank/DDBJ whole genome shotgun (WGS) entry which is preliminary data.</text>
</comment>
<protein>
    <recommendedName>
        <fullName evidence="3">Transcriptional regulator</fullName>
    </recommendedName>
</protein>
<name>A0ABX1SY31_9BIFI</name>
<dbReference type="Proteomes" id="UP000553756">
    <property type="component" value="Unassembled WGS sequence"/>
</dbReference>
<accession>A0ABX1SY31</accession>
<keyword evidence="2" id="KW-1185">Reference proteome</keyword>